<name>A0A5B8MU19_9CHLO</name>
<feature type="region of interest" description="Disordered" evidence="1">
    <location>
        <begin position="140"/>
        <end position="202"/>
    </location>
</feature>
<sequence>MVQQGKGKGVLDASREKMGEGLRVFLHIMKHENVTNLRRVVFAYLKHAKEKLAPLLKLATWVEVWKHPLTRRARAHANQVMKLVRVALGEIFRNLLLLLSEANKLARSVAAKKLEESKRKSYSELASTILSGLVAARGVVTNSRKESKEPTLPSPPRSPAEEESVDLELQQGSESPAIPSQVSPMPLAGVMTPGTVSASPKEDIKSLCSGASVSVSDLIDLNSENNDDVMFVYNDNDNDDAESVEKGSDAEHCSPERSESHPSPGTVPRMWQSYNPEDIKTCAKSTPACRSKYCNVGQDMSPGNYSCTETEDTMESMATAQSYSRRSGLSEDDEVVNTPESVNIDMTVYSTGTPFKENVLHIQDQMRALDFGSSKNSPLQSDPGDKENLGDQSLPVPLFWST</sequence>
<proteinExistence type="predicted"/>
<feature type="compositionally biased region" description="Basic and acidic residues" evidence="1">
    <location>
        <begin position="243"/>
        <end position="260"/>
    </location>
</feature>
<evidence type="ECO:0000313" key="2">
    <source>
        <dbReference type="EMBL" id="QDZ24278.1"/>
    </source>
</evidence>
<evidence type="ECO:0000256" key="1">
    <source>
        <dbReference type="SAM" id="MobiDB-lite"/>
    </source>
</evidence>
<evidence type="ECO:0000313" key="3">
    <source>
        <dbReference type="Proteomes" id="UP000316726"/>
    </source>
</evidence>
<dbReference type="Proteomes" id="UP000316726">
    <property type="component" value="Chromosome 13"/>
</dbReference>
<feature type="compositionally biased region" description="Polar residues" evidence="1">
    <location>
        <begin position="170"/>
        <end position="183"/>
    </location>
</feature>
<accession>A0A5B8MU19</accession>
<keyword evidence="3" id="KW-1185">Reference proteome</keyword>
<gene>
    <name evidence="2" type="ORF">A3770_13p67960</name>
</gene>
<feature type="region of interest" description="Disordered" evidence="1">
    <location>
        <begin position="371"/>
        <end position="402"/>
    </location>
</feature>
<reference evidence="2 3" key="1">
    <citation type="submission" date="2018-07" db="EMBL/GenBank/DDBJ databases">
        <title>The complete nuclear genome of the prasinophyte Chloropicon primus (CCMP1205).</title>
        <authorList>
            <person name="Pombert J.-F."/>
            <person name="Otis C."/>
            <person name="Turmel M."/>
            <person name="Lemieux C."/>
        </authorList>
    </citation>
    <scope>NUCLEOTIDE SEQUENCE [LARGE SCALE GENOMIC DNA]</scope>
    <source>
        <strain evidence="2 3">CCMP1205</strain>
    </source>
</reference>
<dbReference type="AlphaFoldDB" id="A0A5B8MU19"/>
<organism evidence="2 3">
    <name type="scientific">Chloropicon primus</name>
    <dbReference type="NCBI Taxonomy" id="1764295"/>
    <lineage>
        <taxon>Eukaryota</taxon>
        <taxon>Viridiplantae</taxon>
        <taxon>Chlorophyta</taxon>
        <taxon>Chloropicophyceae</taxon>
        <taxon>Chloropicales</taxon>
        <taxon>Chloropicaceae</taxon>
        <taxon>Chloropicon</taxon>
    </lineage>
</organism>
<protein>
    <submittedName>
        <fullName evidence="2">Uncharacterized protein</fullName>
    </submittedName>
</protein>
<dbReference type="EMBL" id="CP031046">
    <property type="protein sequence ID" value="QDZ24278.1"/>
    <property type="molecule type" value="Genomic_DNA"/>
</dbReference>
<feature type="region of interest" description="Disordered" evidence="1">
    <location>
        <begin position="233"/>
        <end position="272"/>
    </location>
</feature>